<accession>A0A4Q2AFR7</accession>
<dbReference type="GO" id="GO:0008932">
    <property type="term" value="F:lytic endotransglycosylase activity"/>
    <property type="evidence" value="ECO:0007669"/>
    <property type="project" value="UniProtKB-UniRule"/>
</dbReference>
<evidence type="ECO:0000256" key="4">
    <source>
        <dbReference type="RuleBase" id="RU003495"/>
    </source>
</evidence>
<dbReference type="InterPro" id="IPR012997">
    <property type="entry name" value="RplA"/>
</dbReference>
<dbReference type="PANTHER" id="PTHR34183">
    <property type="entry name" value="ENDOLYTIC PEPTIDOGLYCAN TRANSGLYCOSYLASE RLPA"/>
    <property type="match status" value="1"/>
</dbReference>
<dbReference type="PANTHER" id="PTHR34183:SF1">
    <property type="entry name" value="ENDOLYTIC PEPTIDOGLYCAN TRANSGLYCOSYLASE RLPA"/>
    <property type="match status" value="1"/>
</dbReference>
<keyword evidence="3" id="KW-0449">Lipoprotein</keyword>
<sequence>MILNFRYPNFLLIIYIATSTLSGCHCVPVDQHSITSPLSKTQSSENQPEIVGSSPSASEPQPVKSTVSSAFNLHGITSQYEKTSDGRRPSDGEQGKPAASTALHQQGIASWYGKAFIGHRTASGERLNMNAMTAAHRTLPLGSYVRVTLASTGKSVIVRINDRGPFNFHRIIDLSYAAASALGIQRTGTARVAITQL</sequence>
<dbReference type="EC" id="4.2.2.-" evidence="3"/>
<proteinExistence type="inferred from homology"/>
<evidence type="ECO:0000256" key="5">
    <source>
        <dbReference type="SAM" id="MobiDB-lite"/>
    </source>
</evidence>
<evidence type="ECO:0000259" key="6">
    <source>
        <dbReference type="Pfam" id="PF03330"/>
    </source>
</evidence>
<evidence type="ECO:0000313" key="8">
    <source>
        <dbReference type="Proteomes" id="UP000289650"/>
    </source>
</evidence>
<comment type="similarity">
    <text evidence="3 4">Belongs to the RlpA family.</text>
</comment>
<name>A0A4Q2AFR7_9BURK</name>
<evidence type="ECO:0000313" key="7">
    <source>
        <dbReference type="EMBL" id="RXV68706.1"/>
    </source>
</evidence>
<evidence type="ECO:0000256" key="3">
    <source>
        <dbReference type="HAMAP-Rule" id="MF_02071"/>
    </source>
</evidence>
<dbReference type="HAMAP" id="MF_02071">
    <property type="entry name" value="RlpA"/>
    <property type="match status" value="1"/>
</dbReference>
<dbReference type="GO" id="GO:0000270">
    <property type="term" value="P:peptidoglycan metabolic process"/>
    <property type="evidence" value="ECO:0007669"/>
    <property type="project" value="UniProtKB-UniRule"/>
</dbReference>
<keyword evidence="2 3" id="KW-0961">Cell wall biogenesis/degradation</keyword>
<dbReference type="CDD" id="cd22268">
    <property type="entry name" value="DPBB_RlpA-like"/>
    <property type="match status" value="1"/>
</dbReference>
<dbReference type="GO" id="GO:0071555">
    <property type="term" value="P:cell wall organization"/>
    <property type="evidence" value="ECO:0007669"/>
    <property type="project" value="UniProtKB-KW"/>
</dbReference>
<feature type="domain" description="RlpA-like protein double-psi beta-barrel" evidence="6">
    <location>
        <begin position="105"/>
        <end position="193"/>
    </location>
</feature>
<comment type="caution">
    <text evidence="7">The sequence shown here is derived from an EMBL/GenBank/DDBJ whole genome shotgun (WGS) entry which is preliminary data.</text>
</comment>
<protein>
    <recommendedName>
        <fullName evidence="3">Endolytic peptidoglycan transglycosylase RlpA</fullName>
        <ecNumber evidence="3">4.2.2.-</ecNumber>
    </recommendedName>
</protein>
<comment type="subcellular location">
    <subcellularLocation>
        <location evidence="3">Cell membrane</location>
        <topology evidence="3">Lipid-anchor</topology>
    </subcellularLocation>
</comment>
<keyword evidence="3" id="KW-0564">Palmitate</keyword>
<keyword evidence="3" id="KW-1003">Cell membrane</keyword>
<feature type="region of interest" description="Disordered" evidence="5">
    <location>
        <begin position="78"/>
        <end position="100"/>
    </location>
</feature>
<keyword evidence="1 3" id="KW-0456">Lyase</keyword>
<dbReference type="OrthoDB" id="9779128at2"/>
<dbReference type="Gene3D" id="2.40.40.10">
    <property type="entry name" value="RlpA-like domain"/>
    <property type="match status" value="1"/>
</dbReference>
<gene>
    <name evidence="3" type="primary">rlpA</name>
    <name evidence="7" type="ORF">D1006_26590</name>
</gene>
<dbReference type="InterPro" id="IPR009009">
    <property type="entry name" value="RlpA-like_DPBB"/>
</dbReference>
<reference evidence="7 8" key="1">
    <citation type="submission" date="2018-08" db="EMBL/GenBank/DDBJ databases">
        <title>Mountain-cultivated ginseng endophyte, Burkholderia stabilis and its activity against ginseng root rot disease.</title>
        <authorList>
            <person name="Tapan Kumar M."/>
            <person name="Bae H."/>
            <person name="Shanmugam G."/>
            <person name="Jeon J."/>
        </authorList>
    </citation>
    <scope>NUCLEOTIDE SEQUENCE [LARGE SCALE GENOMIC DNA]</scope>
    <source>
        <strain evidence="7 8">EB159</strain>
    </source>
</reference>
<dbReference type="EMBL" id="QWEX01000002">
    <property type="protein sequence ID" value="RXV68706.1"/>
    <property type="molecule type" value="Genomic_DNA"/>
</dbReference>
<dbReference type="Proteomes" id="UP000289650">
    <property type="component" value="Unassembled WGS sequence"/>
</dbReference>
<dbReference type="NCBIfam" id="TIGR00413">
    <property type="entry name" value="rlpA"/>
    <property type="match status" value="1"/>
</dbReference>
<dbReference type="InterPro" id="IPR036908">
    <property type="entry name" value="RlpA-like_sf"/>
</dbReference>
<feature type="region of interest" description="Disordered" evidence="5">
    <location>
        <begin position="36"/>
        <end position="64"/>
    </location>
</feature>
<dbReference type="Pfam" id="PF03330">
    <property type="entry name" value="DPBB_1"/>
    <property type="match status" value="1"/>
</dbReference>
<dbReference type="AlphaFoldDB" id="A0A4Q2AFR7"/>
<dbReference type="GO" id="GO:0005886">
    <property type="term" value="C:plasma membrane"/>
    <property type="evidence" value="ECO:0007669"/>
    <property type="project" value="UniProtKB-SubCell"/>
</dbReference>
<comment type="function">
    <text evidence="3">Lytic transglycosylase with a strong preference for naked glycan strands that lack stem peptides.</text>
</comment>
<evidence type="ECO:0000256" key="2">
    <source>
        <dbReference type="ARBA" id="ARBA00023316"/>
    </source>
</evidence>
<keyword evidence="3" id="KW-0472">Membrane</keyword>
<dbReference type="InterPro" id="IPR034718">
    <property type="entry name" value="RlpA"/>
</dbReference>
<dbReference type="PROSITE" id="PS51257">
    <property type="entry name" value="PROKAR_LIPOPROTEIN"/>
    <property type="match status" value="1"/>
</dbReference>
<organism evidence="7 8">
    <name type="scientific">Burkholderia stabilis</name>
    <dbReference type="NCBI Taxonomy" id="95485"/>
    <lineage>
        <taxon>Bacteria</taxon>
        <taxon>Pseudomonadati</taxon>
        <taxon>Pseudomonadota</taxon>
        <taxon>Betaproteobacteria</taxon>
        <taxon>Burkholderiales</taxon>
        <taxon>Burkholderiaceae</taxon>
        <taxon>Burkholderia</taxon>
        <taxon>Burkholderia cepacia complex</taxon>
    </lineage>
</organism>
<evidence type="ECO:0000256" key="1">
    <source>
        <dbReference type="ARBA" id="ARBA00023239"/>
    </source>
</evidence>
<feature type="compositionally biased region" description="Basic and acidic residues" evidence="5">
    <location>
        <begin position="82"/>
        <end position="94"/>
    </location>
</feature>
<dbReference type="SUPFAM" id="SSF50685">
    <property type="entry name" value="Barwin-like endoglucanases"/>
    <property type="match status" value="1"/>
</dbReference>